<protein>
    <submittedName>
        <fullName evidence="3">Uncharacterized protein</fullName>
    </submittedName>
</protein>
<accession>A0AAJ0GMX8</accession>
<gene>
    <name evidence="3" type="ORF">B0T15DRAFT_259650</name>
</gene>
<feature type="transmembrane region" description="Helical" evidence="2">
    <location>
        <begin position="20"/>
        <end position="42"/>
    </location>
</feature>
<dbReference type="RefSeq" id="XP_062718728.1">
    <property type="nucleotide sequence ID" value="XM_062863307.1"/>
</dbReference>
<dbReference type="Proteomes" id="UP001273166">
    <property type="component" value="Unassembled WGS sequence"/>
</dbReference>
<feature type="region of interest" description="Disordered" evidence="1">
    <location>
        <begin position="718"/>
        <end position="789"/>
    </location>
</feature>
<keyword evidence="2" id="KW-0472">Membrane</keyword>
<comment type="caution">
    <text evidence="3">The sequence shown here is derived from an EMBL/GenBank/DDBJ whole genome shotgun (WGS) entry which is preliminary data.</text>
</comment>
<evidence type="ECO:0000313" key="3">
    <source>
        <dbReference type="EMBL" id="KAK3302948.1"/>
    </source>
</evidence>
<reference evidence="3" key="2">
    <citation type="submission" date="2023-06" db="EMBL/GenBank/DDBJ databases">
        <authorList>
            <consortium name="Lawrence Berkeley National Laboratory"/>
            <person name="Mondo S.J."/>
            <person name="Hensen N."/>
            <person name="Bonometti L."/>
            <person name="Westerberg I."/>
            <person name="Brannstrom I.O."/>
            <person name="Guillou S."/>
            <person name="Cros-Aarteil S."/>
            <person name="Calhoun S."/>
            <person name="Haridas S."/>
            <person name="Kuo A."/>
            <person name="Pangilinan J."/>
            <person name="Riley R."/>
            <person name="Labutti K."/>
            <person name="Andreopoulos B."/>
            <person name="Lipzen A."/>
            <person name="Chen C."/>
            <person name="Yanf M."/>
            <person name="Daum C."/>
            <person name="Ng V."/>
            <person name="Clum A."/>
            <person name="Steindorff A."/>
            <person name="Ohm R."/>
            <person name="Martin F."/>
            <person name="Silar P."/>
            <person name="Natvig D."/>
            <person name="Lalanne C."/>
            <person name="Gautier V."/>
            <person name="Ament-Velasquez S.L."/>
            <person name="Kruys A."/>
            <person name="Hutchinson M.I."/>
            <person name="Powell A.J."/>
            <person name="Barry K."/>
            <person name="Miller A.N."/>
            <person name="Grigoriev I.V."/>
            <person name="Debuchy R."/>
            <person name="Gladieux P."/>
            <person name="Thoren M.H."/>
            <person name="Johannesson H."/>
        </authorList>
    </citation>
    <scope>NUCLEOTIDE SEQUENCE</scope>
    <source>
        <strain evidence="3">CBS 333.67</strain>
    </source>
</reference>
<proteinExistence type="predicted"/>
<name>A0AAJ0GMX8_9PEZI</name>
<evidence type="ECO:0000256" key="2">
    <source>
        <dbReference type="SAM" id="Phobius"/>
    </source>
</evidence>
<organism evidence="3 4">
    <name type="scientific">Chaetomium strumarium</name>
    <dbReference type="NCBI Taxonomy" id="1170767"/>
    <lineage>
        <taxon>Eukaryota</taxon>
        <taxon>Fungi</taxon>
        <taxon>Dikarya</taxon>
        <taxon>Ascomycota</taxon>
        <taxon>Pezizomycotina</taxon>
        <taxon>Sordariomycetes</taxon>
        <taxon>Sordariomycetidae</taxon>
        <taxon>Sordariales</taxon>
        <taxon>Chaetomiaceae</taxon>
        <taxon>Chaetomium</taxon>
    </lineage>
</organism>
<keyword evidence="4" id="KW-1185">Reference proteome</keyword>
<evidence type="ECO:0000313" key="4">
    <source>
        <dbReference type="Proteomes" id="UP001273166"/>
    </source>
</evidence>
<dbReference type="AlphaFoldDB" id="A0AAJ0GMX8"/>
<keyword evidence="2" id="KW-1133">Transmembrane helix</keyword>
<sequence>MAQSNNTQAAVPAVDQEDGPIATAALVLAAAALVVSLAQALLQYLSSSEGRGKCTYEAIDASAKSTKLGWNWTFWKLRVYYPVLNISFSSVMRAAVEQSNYHIDAHKSPISRLTKEKKDDRALWGFTVLEETETDTSFFTVSDGYTTLVDDTEPVTSKDLTWTETAQLVWWKLTHSSGPVNRPRASWAQMLMAFGIRDTRSLVYKHADADIIPASVDAPIQRVKLFDLGMLALYLGFKKVTVNAKERHFEAVGDFGTITTLKTNELGKVLHFEGDILAIFAQISKGSISAYNDFVLGKFSFAPGISMNGIICPLHLLLDVTSHDWDGERFREKQRQYLSMAQAEEGLAKGQVAAEASLFEMLYRNPNLPSLQDGDESESEPGNRVSQHVLFADASLEQSEDSFRPKMLQKTTTGLSARHLSALVRDDDEGINYHDLTLAIDHWNKATGLQLPTIIPAASLCLLTGCETGFPSSVLIEPIMPWLVALADQVRRASEPLTYVSARTTTNFKTNSLMFVRSRDAFWYSFNYVGMESRLWQWGWLLHDTREIYDCLSVEEQNDLVLRDGEGKYTGDVQPVILTECYALLQQFNPREWAAKIERVVTMQILKFRPHNMLWTQVLLLDVAIHFLVRGGFHEGSTVHYNLWEPSVVAVFNAVVNVWDPTAEERAAANWDSGSDDDASSTRSSRRSVVPPPPRASKPNQDHVETLKEHATPLVEAFGIPEPGAGDGIAPTTTNSTSSPFEDSGAPPPDAQAGTGTGTDTNDAPPPPPAMAEAEVPIPNPTTKKPVMSRTHSSSLDVEWDLAGSLRKQVHLFSGLEPEQREAKVQKLAILLQLRALFVIALFILMPDSSDVYLADGERVEMPMI</sequence>
<dbReference type="GeneID" id="87882136"/>
<feature type="compositionally biased region" description="Low complexity" evidence="1">
    <location>
        <begin position="751"/>
        <end position="763"/>
    </location>
</feature>
<keyword evidence="2" id="KW-0812">Transmembrane</keyword>
<feature type="region of interest" description="Disordered" evidence="1">
    <location>
        <begin position="667"/>
        <end position="703"/>
    </location>
</feature>
<feature type="compositionally biased region" description="Polar residues" evidence="1">
    <location>
        <begin position="731"/>
        <end position="741"/>
    </location>
</feature>
<dbReference type="EMBL" id="JAUDZG010000006">
    <property type="protein sequence ID" value="KAK3302948.1"/>
    <property type="molecule type" value="Genomic_DNA"/>
</dbReference>
<reference evidence="3" key="1">
    <citation type="journal article" date="2023" name="Mol. Phylogenet. Evol.">
        <title>Genome-scale phylogeny and comparative genomics of the fungal order Sordariales.</title>
        <authorList>
            <person name="Hensen N."/>
            <person name="Bonometti L."/>
            <person name="Westerberg I."/>
            <person name="Brannstrom I.O."/>
            <person name="Guillou S."/>
            <person name="Cros-Aarteil S."/>
            <person name="Calhoun S."/>
            <person name="Haridas S."/>
            <person name="Kuo A."/>
            <person name="Mondo S."/>
            <person name="Pangilinan J."/>
            <person name="Riley R."/>
            <person name="LaButti K."/>
            <person name="Andreopoulos B."/>
            <person name="Lipzen A."/>
            <person name="Chen C."/>
            <person name="Yan M."/>
            <person name="Daum C."/>
            <person name="Ng V."/>
            <person name="Clum A."/>
            <person name="Steindorff A."/>
            <person name="Ohm R.A."/>
            <person name="Martin F."/>
            <person name="Silar P."/>
            <person name="Natvig D.O."/>
            <person name="Lalanne C."/>
            <person name="Gautier V."/>
            <person name="Ament-Velasquez S.L."/>
            <person name="Kruys A."/>
            <person name="Hutchinson M.I."/>
            <person name="Powell A.J."/>
            <person name="Barry K."/>
            <person name="Miller A.N."/>
            <person name="Grigoriev I.V."/>
            <person name="Debuchy R."/>
            <person name="Gladieux P."/>
            <person name="Hiltunen Thoren M."/>
            <person name="Johannesson H."/>
        </authorList>
    </citation>
    <scope>NUCLEOTIDE SEQUENCE</scope>
    <source>
        <strain evidence="3">CBS 333.67</strain>
    </source>
</reference>
<evidence type="ECO:0000256" key="1">
    <source>
        <dbReference type="SAM" id="MobiDB-lite"/>
    </source>
</evidence>